<protein>
    <submittedName>
        <fullName evidence="1">Uncharacterized protein</fullName>
    </submittedName>
</protein>
<name>A0A918DTL1_9ACTN</name>
<dbReference type="AlphaFoldDB" id="A0A918DTL1"/>
<keyword evidence="2" id="KW-1185">Reference proteome</keyword>
<dbReference type="Proteomes" id="UP000646523">
    <property type="component" value="Unassembled WGS sequence"/>
</dbReference>
<organism evidence="1 2">
    <name type="scientific">Nonomuraea cavernae</name>
    <dbReference type="NCBI Taxonomy" id="2045107"/>
    <lineage>
        <taxon>Bacteria</taxon>
        <taxon>Bacillati</taxon>
        <taxon>Actinomycetota</taxon>
        <taxon>Actinomycetes</taxon>
        <taxon>Streptosporangiales</taxon>
        <taxon>Streptosporangiaceae</taxon>
        <taxon>Nonomuraea</taxon>
    </lineage>
</organism>
<gene>
    <name evidence="1" type="ORF">GCM10012289_71490</name>
</gene>
<evidence type="ECO:0000313" key="2">
    <source>
        <dbReference type="Proteomes" id="UP000646523"/>
    </source>
</evidence>
<evidence type="ECO:0000313" key="1">
    <source>
        <dbReference type="EMBL" id="GGO81765.1"/>
    </source>
</evidence>
<accession>A0A918DTL1</accession>
<reference evidence="1" key="2">
    <citation type="submission" date="2020-09" db="EMBL/GenBank/DDBJ databases">
        <authorList>
            <person name="Sun Q."/>
            <person name="Zhou Y."/>
        </authorList>
    </citation>
    <scope>NUCLEOTIDE SEQUENCE</scope>
    <source>
        <strain evidence="1">CGMCC 4.7368</strain>
    </source>
</reference>
<sequence length="61" mass="6613">MGMTNEKKSGGFARAGRRIIAVAVVAAASLTILGSAAQARPSDGWYRCWISDHGWMWCKDV</sequence>
<dbReference type="EMBL" id="BMNH01000038">
    <property type="protein sequence ID" value="GGO81765.1"/>
    <property type="molecule type" value="Genomic_DNA"/>
</dbReference>
<comment type="caution">
    <text evidence="1">The sequence shown here is derived from an EMBL/GenBank/DDBJ whole genome shotgun (WGS) entry which is preliminary data.</text>
</comment>
<proteinExistence type="predicted"/>
<reference evidence="1" key="1">
    <citation type="journal article" date="2014" name="Int. J. Syst. Evol. Microbiol.">
        <title>Complete genome sequence of Corynebacterium casei LMG S-19264T (=DSM 44701T), isolated from a smear-ripened cheese.</title>
        <authorList>
            <consortium name="US DOE Joint Genome Institute (JGI-PGF)"/>
            <person name="Walter F."/>
            <person name="Albersmeier A."/>
            <person name="Kalinowski J."/>
            <person name="Ruckert C."/>
        </authorList>
    </citation>
    <scope>NUCLEOTIDE SEQUENCE</scope>
    <source>
        <strain evidence="1">CGMCC 4.7368</strain>
    </source>
</reference>